<reference evidence="1" key="1">
    <citation type="submission" date="2022-07" db="EMBL/GenBank/DDBJ databases">
        <title>Identification and characterization of Bacillus thuringiensis and other Bacillus cereus group isolates from spinach by whole genome sequencing.</title>
        <authorList>
            <person name="Zao X."/>
            <person name="Zervas A."/>
            <person name="Hendriks M."/>
            <person name="Rajkovic A."/>
            <person name="Van Overbeek L."/>
            <person name="Hendriksen N.B."/>
            <person name="Uyttendaele M."/>
        </authorList>
    </citation>
    <scope>NUCLEOTIDE SEQUENCE</scope>
    <source>
        <strain evidence="1">781001F-1</strain>
    </source>
</reference>
<evidence type="ECO:0000313" key="1">
    <source>
        <dbReference type="EMBL" id="MCQ6284877.1"/>
    </source>
</evidence>
<comment type="caution">
    <text evidence="1">The sequence shown here is derived from an EMBL/GenBank/DDBJ whole genome shotgun (WGS) entry which is preliminary data.</text>
</comment>
<proteinExistence type="predicted"/>
<dbReference type="RefSeq" id="WP_255288177.1">
    <property type="nucleotide sequence ID" value="NZ_JANHDY010000007.1"/>
</dbReference>
<dbReference type="Proteomes" id="UP001204643">
    <property type="component" value="Unassembled WGS sequence"/>
</dbReference>
<sequence length="226" mass="26346">MVYLAKKFEYTPQNREWFKSFIQSDGFSEALGIVWKYGGEQSEHFEMVIKNCDIVNKFATLVRGTTPVKPYFRTDDNCQVWHCNISLNHPFLRKIKQMGWTPLIEQERAYPKGEFNHAIFIKTYILMRHDVGIIKKKNRNGAVVVCARLRVHGSADMLQHITQHLHDVLGTSVKKVQTDSKIERAKTLYYQSKKEIPIILKYIDAKESLEKFNSFKLGCVENTEEV</sequence>
<name>A0AAW5KV60_BACCE</name>
<dbReference type="EMBL" id="JANHEB010000009">
    <property type="protein sequence ID" value="MCQ6284877.1"/>
    <property type="molecule type" value="Genomic_DNA"/>
</dbReference>
<accession>A0AAW5KV60</accession>
<evidence type="ECO:0000313" key="2">
    <source>
        <dbReference type="Proteomes" id="UP001204643"/>
    </source>
</evidence>
<dbReference type="AlphaFoldDB" id="A0AAW5KV60"/>
<gene>
    <name evidence="1" type="ORF">NPM19_09395</name>
</gene>
<organism evidence="1 2">
    <name type="scientific">Bacillus cereus</name>
    <dbReference type="NCBI Taxonomy" id="1396"/>
    <lineage>
        <taxon>Bacteria</taxon>
        <taxon>Bacillati</taxon>
        <taxon>Bacillota</taxon>
        <taxon>Bacilli</taxon>
        <taxon>Bacillales</taxon>
        <taxon>Bacillaceae</taxon>
        <taxon>Bacillus</taxon>
        <taxon>Bacillus cereus group</taxon>
    </lineage>
</organism>
<protein>
    <submittedName>
        <fullName evidence="1">Uncharacterized protein</fullName>
    </submittedName>
</protein>